<dbReference type="Pfam" id="PF13930">
    <property type="entry name" value="Endonuclea_NS_2"/>
    <property type="match status" value="1"/>
</dbReference>
<evidence type="ECO:0008006" key="6">
    <source>
        <dbReference type="Google" id="ProtNLM"/>
    </source>
</evidence>
<evidence type="ECO:0000259" key="3">
    <source>
        <dbReference type="Pfam" id="PF13930"/>
    </source>
</evidence>
<feature type="domain" description="Type VII secretion system protein EssD-like" evidence="3">
    <location>
        <begin position="229"/>
        <end position="295"/>
    </location>
</feature>
<evidence type="ECO:0000256" key="1">
    <source>
        <dbReference type="SAM" id="MobiDB-lite"/>
    </source>
</evidence>
<dbReference type="InterPro" id="IPR025295">
    <property type="entry name" value="eCIS_core_dom"/>
</dbReference>
<dbReference type="InterPro" id="IPR044927">
    <property type="entry name" value="Endonuclea_NS_2"/>
</dbReference>
<dbReference type="Pfam" id="PF13699">
    <property type="entry name" value="eCIS_core"/>
    <property type="match status" value="1"/>
</dbReference>
<dbReference type="EMBL" id="BAAAFH010000003">
    <property type="protein sequence ID" value="GAA0873875.1"/>
    <property type="molecule type" value="Genomic_DNA"/>
</dbReference>
<organism evidence="4 5">
    <name type="scientific">Wandonia haliotis</name>
    <dbReference type="NCBI Taxonomy" id="574963"/>
    <lineage>
        <taxon>Bacteria</taxon>
        <taxon>Pseudomonadati</taxon>
        <taxon>Bacteroidota</taxon>
        <taxon>Flavobacteriia</taxon>
        <taxon>Flavobacteriales</taxon>
        <taxon>Crocinitomicaceae</taxon>
        <taxon>Wandonia</taxon>
    </lineage>
</organism>
<feature type="region of interest" description="Disordered" evidence="1">
    <location>
        <begin position="1"/>
        <end position="24"/>
    </location>
</feature>
<comment type="caution">
    <text evidence="4">The sequence shown here is derived from an EMBL/GenBank/DDBJ whole genome shotgun (WGS) entry which is preliminary data.</text>
</comment>
<dbReference type="Proteomes" id="UP001501126">
    <property type="component" value="Unassembled WGS sequence"/>
</dbReference>
<protein>
    <recommendedName>
        <fullName evidence="6">DUF4157 domain-containing protein</fullName>
    </recommendedName>
</protein>
<proteinExistence type="predicted"/>
<gene>
    <name evidence="4" type="ORF">GCM10009118_02830</name>
</gene>
<reference evidence="5" key="1">
    <citation type="journal article" date="2019" name="Int. J. Syst. Evol. Microbiol.">
        <title>The Global Catalogue of Microorganisms (GCM) 10K type strain sequencing project: providing services to taxonomists for standard genome sequencing and annotation.</title>
        <authorList>
            <consortium name="The Broad Institute Genomics Platform"/>
            <consortium name="The Broad Institute Genome Sequencing Center for Infectious Disease"/>
            <person name="Wu L."/>
            <person name="Ma J."/>
        </authorList>
    </citation>
    <scope>NUCLEOTIDE SEQUENCE [LARGE SCALE GENOMIC DNA]</scope>
    <source>
        <strain evidence="5">JCM 16083</strain>
    </source>
</reference>
<name>A0ABP3XWS1_9FLAO</name>
<sequence length="453" mass="50479">MKTLKNTSYQNKQHGTVQNKMEQQSSKASILQLYKDRIDQMQVVSEGGVPLQRQSNNTGLPDNLKSGIENLSGYSMDDVKVHYNSSEPATLQAHAYAQGTDIHVAPGQEKHLAHEAWHVVQQKQGRVKPTMQMKGTVPVNDDGGLEKEADVMGSKAQQSQTIQRQPWSLEDLDGKSTDVEWTTTNLKGSTVGVKMVANPLGPEHLQGGPPKSSSLKKVMSKLPTNPKLPNNQKYIRGHLLNDNVGGPGEDYNLFPITANANKEHENKIESVVKQWVNNEKQWVKYEVDVSYDKKKNGHIDSVFDCNAEVLGSSKAVRARITSEFDETHTGKAKKTRGDNLAIGKQAAKFNPLWSKTKTKTAALDKDVIETLNFLFSVYPQETRSYLLSLRGVGDESVNAIESSLEEDIIDMNSFAGREIRAYNRIFKYEDLLGELGGLFLDLMDDEDSMELEE</sequence>
<feature type="domain" description="eCIS core" evidence="2">
    <location>
        <begin position="60"/>
        <end position="125"/>
    </location>
</feature>
<evidence type="ECO:0000259" key="2">
    <source>
        <dbReference type="Pfam" id="PF13699"/>
    </source>
</evidence>
<evidence type="ECO:0000313" key="4">
    <source>
        <dbReference type="EMBL" id="GAA0873875.1"/>
    </source>
</evidence>
<keyword evidence="5" id="KW-1185">Reference proteome</keyword>
<accession>A0ABP3XWS1</accession>
<dbReference type="RefSeq" id="WP_343784349.1">
    <property type="nucleotide sequence ID" value="NZ_BAAAFH010000003.1"/>
</dbReference>
<evidence type="ECO:0000313" key="5">
    <source>
        <dbReference type="Proteomes" id="UP001501126"/>
    </source>
</evidence>